<dbReference type="EMBL" id="CM042042">
    <property type="protein sequence ID" value="KAI3705067.1"/>
    <property type="molecule type" value="Genomic_DNA"/>
</dbReference>
<evidence type="ECO:0000313" key="2">
    <source>
        <dbReference type="Proteomes" id="UP001056120"/>
    </source>
</evidence>
<comment type="caution">
    <text evidence="1">The sequence shown here is derived from an EMBL/GenBank/DDBJ whole genome shotgun (WGS) entry which is preliminary data.</text>
</comment>
<reference evidence="1 2" key="2">
    <citation type="journal article" date="2022" name="Mol. Ecol. Resour.">
        <title>The genomes of chicory, endive, great burdock and yacon provide insights into Asteraceae paleo-polyploidization history and plant inulin production.</title>
        <authorList>
            <person name="Fan W."/>
            <person name="Wang S."/>
            <person name="Wang H."/>
            <person name="Wang A."/>
            <person name="Jiang F."/>
            <person name="Liu H."/>
            <person name="Zhao H."/>
            <person name="Xu D."/>
            <person name="Zhang Y."/>
        </authorList>
    </citation>
    <scope>NUCLEOTIDE SEQUENCE [LARGE SCALE GENOMIC DNA]</scope>
    <source>
        <strain evidence="2">cv. Yunnan</strain>
        <tissue evidence="1">Leaves</tissue>
    </source>
</reference>
<accession>A0ACB9A4B0</accession>
<proteinExistence type="predicted"/>
<dbReference type="Proteomes" id="UP001056120">
    <property type="component" value="Linkage Group LG25"/>
</dbReference>
<name>A0ACB9A4B0_9ASTR</name>
<sequence>MSGGLGLKEEANMSSCIEKERQALLDVKASVIDLHGNLSDWGEKKDCCKWVGVTCNNHTGHVIKLDLSFGPSAFTGKISPSLQVLNQLQFLNLSGINFQSNPLPSLLGSLSNLQSLDISGANLSGPIPHQLANLSNLLRLDLSFNFLGGSIPKSFENCSSLLNLDLSHNLLNGPLPSFARCSSLISLSIAHNSLNGSMPDFTGCISLHYLDLSSNFLSGIMPVGVSQLSNLGHLDVSHNSLNGSIPNFIGCPSLSYLDLSSNQLSDLSNNRFKGIVPRLPTLATLNLSGNRFSGNLSFLCEIDGALTFLDLSNNSLSGSLPGCWLNFQERLVILNLSNNNLSGNIPSSLGFLSNLEVLYLRTNAFVGELPMSLSNCTKLRFADFGENKLSGVIPEWIEEKLSDLYILVLGSNGFKGRIPSQICWLYNLQVLDVSNNGLSGNIPRCFHNFTAMARRSFGDDMTNHSYSSYRRPPFFSAPLALRPYIQCGRIPTGSQLQCFNYTSYSDNPKLFGPPLTPRCGLQPPPATNVGKEDVEEDDDDLWKSYYTGMGAGFAVAFWGICGSLLLSCRCRYFVFASLSHMKDWIYVTMVVHFGKLGRKFRR</sequence>
<gene>
    <name evidence="1" type="ORF">L1987_75299</name>
</gene>
<keyword evidence="2" id="KW-1185">Reference proteome</keyword>
<reference evidence="2" key="1">
    <citation type="journal article" date="2022" name="Mol. Ecol. Resour.">
        <title>The genomes of chicory, endive, great burdock and yacon provide insights into Asteraceae palaeo-polyploidization history and plant inulin production.</title>
        <authorList>
            <person name="Fan W."/>
            <person name="Wang S."/>
            <person name="Wang H."/>
            <person name="Wang A."/>
            <person name="Jiang F."/>
            <person name="Liu H."/>
            <person name="Zhao H."/>
            <person name="Xu D."/>
            <person name="Zhang Y."/>
        </authorList>
    </citation>
    <scope>NUCLEOTIDE SEQUENCE [LARGE SCALE GENOMIC DNA]</scope>
    <source>
        <strain evidence="2">cv. Yunnan</strain>
    </source>
</reference>
<evidence type="ECO:0000313" key="1">
    <source>
        <dbReference type="EMBL" id="KAI3705067.1"/>
    </source>
</evidence>
<organism evidence="1 2">
    <name type="scientific">Smallanthus sonchifolius</name>
    <dbReference type="NCBI Taxonomy" id="185202"/>
    <lineage>
        <taxon>Eukaryota</taxon>
        <taxon>Viridiplantae</taxon>
        <taxon>Streptophyta</taxon>
        <taxon>Embryophyta</taxon>
        <taxon>Tracheophyta</taxon>
        <taxon>Spermatophyta</taxon>
        <taxon>Magnoliopsida</taxon>
        <taxon>eudicotyledons</taxon>
        <taxon>Gunneridae</taxon>
        <taxon>Pentapetalae</taxon>
        <taxon>asterids</taxon>
        <taxon>campanulids</taxon>
        <taxon>Asterales</taxon>
        <taxon>Asteraceae</taxon>
        <taxon>Asteroideae</taxon>
        <taxon>Heliantheae alliance</taxon>
        <taxon>Millerieae</taxon>
        <taxon>Smallanthus</taxon>
    </lineage>
</organism>
<protein>
    <submittedName>
        <fullName evidence="1">Uncharacterized protein</fullName>
    </submittedName>
</protein>